<dbReference type="InterPro" id="IPR006076">
    <property type="entry name" value="FAD-dep_OxRdtase"/>
</dbReference>
<dbReference type="Proteomes" id="UP000681722">
    <property type="component" value="Unassembled WGS sequence"/>
</dbReference>
<organism evidence="2 4">
    <name type="scientific">Didymodactylos carnosus</name>
    <dbReference type="NCBI Taxonomy" id="1234261"/>
    <lineage>
        <taxon>Eukaryota</taxon>
        <taxon>Metazoa</taxon>
        <taxon>Spiralia</taxon>
        <taxon>Gnathifera</taxon>
        <taxon>Rotifera</taxon>
        <taxon>Eurotatoria</taxon>
        <taxon>Bdelloidea</taxon>
        <taxon>Philodinida</taxon>
        <taxon>Philodinidae</taxon>
        <taxon>Didymodactylos</taxon>
    </lineage>
</organism>
<dbReference type="AlphaFoldDB" id="A0A814E0V6"/>
<dbReference type="EMBL" id="CAJOBC010002496">
    <property type="protein sequence ID" value="CAF3735892.1"/>
    <property type="molecule type" value="Genomic_DNA"/>
</dbReference>
<feature type="domain" description="FAD dependent oxidoreductase" evidence="1">
    <location>
        <begin position="9"/>
        <end position="332"/>
    </location>
</feature>
<gene>
    <name evidence="2" type="ORF">GPM918_LOCUS11772</name>
    <name evidence="3" type="ORF">SRO942_LOCUS11773</name>
</gene>
<dbReference type="PANTHER" id="PTHR42720:SF1">
    <property type="entry name" value="GLYCEROL 3-PHOSPHATE OXIDASE"/>
    <property type="match status" value="1"/>
</dbReference>
<dbReference type="Proteomes" id="UP000663829">
    <property type="component" value="Unassembled WGS sequence"/>
</dbReference>
<evidence type="ECO:0000259" key="1">
    <source>
        <dbReference type="Pfam" id="PF01266"/>
    </source>
</evidence>
<reference evidence="2" key="1">
    <citation type="submission" date="2021-02" db="EMBL/GenBank/DDBJ databases">
        <authorList>
            <person name="Nowell W R."/>
        </authorList>
    </citation>
    <scope>NUCLEOTIDE SEQUENCE</scope>
</reference>
<evidence type="ECO:0000313" key="2">
    <source>
        <dbReference type="EMBL" id="CAF0961400.1"/>
    </source>
</evidence>
<accession>A0A814E0V6</accession>
<comment type="caution">
    <text evidence="2">The sequence shown here is derived from an EMBL/GenBank/DDBJ whole genome shotgun (WGS) entry which is preliminary data.</text>
</comment>
<proteinExistence type="predicted"/>
<dbReference type="Pfam" id="PF01266">
    <property type="entry name" value="DAO"/>
    <property type="match status" value="1"/>
</dbReference>
<dbReference type="EMBL" id="CAJNOQ010002496">
    <property type="protein sequence ID" value="CAF0961400.1"/>
    <property type="molecule type" value="Genomic_DNA"/>
</dbReference>
<dbReference type="Gene3D" id="3.30.9.10">
    <property type="entry name" value="D-Amino Acid Oxidase, subunit A, domain 2"/>
    <property type="match status" value="1"/>
</dbReference>
<evidence type="ECO:0000313" key="3">
    <source>
        <dbReference type="EMBL" id="CAF3735892.1"/>
    </source>
</evidence>
<keyword evidence="4" id="KW-1185">Reference proteome</keyword>
<dbReference type="SUPFAM" id="SSF54373">
    <property type="entry name" value="FAD-linked reductases, C-terminal domain"/>
    <property type="match status" value="1"/>
</dbReference>
<dbReference type="SUPFAM" id="SSF51905">
    <property type="entry name" value="FAD/NAD(P)-binding domain"/>
    <property type="match status" value="1"/>
</dbReference>
<dbReference type="InterPro" id="IPR036188">
    <property type="entry name" value="FAD/NAD-bd_sf"/>
</dbReference>
<dbReference type="InterPro" id="IPR052745">
    <property type="entry name" value="G3P_Oxidase/Oxidoreductase"/>
</dbReference>
<sequence length="436" mass="48781">MGTKDKSSQIITGASSGNSGILHTGFDTVPQTLESKLVRRGYELYQLFAEDIKLPIKKIGAYIIAWKQNELEIFKEIIDNAHKNNVIDIEEISSDALYEREPLIHAGALGALYIPGESIVDPLTIPLILYMHSKILGGHAQMNIEVTNGTYDRKHNHWILNDGQFKSRVVINCAGLFGDFVEQIRINQQFPPTSTFTIRPRIGQFSVYSSKTLSPPIKSILLPLPTKFSKGIIIYPNLFNQIIIGPTAEEQLDRCKAPIKLDITKMLHDKATELIPTFSQSEYKYIGSYTGIRPATEYSDYQIHSYNDLQWICCGGIRSTGLTSSLAIGEYVNNKLNEMMSIKHQLHCTGYSLEHYSLSLKQLKSMFKLTPIGLQPNVVAGKQKLVATSVGNIHVDDNITTSNVRIDCDGQFYDISHSLLKLAWSTRQSSLISAKL</sequence>
<name>A0A814E0V6_9BILA</name>
<evidence type="ECO:0000313" key="4">
    <source>
        <dbReference type="Proteomes" id="UP000663829"/>
    </source>
</evidence>
<dbReference type="Gene3D" id="3.50.50.60">
    <property type="entry name" value="FAD/NAD(P)-binding domain"/>
    <property type="match status" value="1"/>
</dbReference>
<protein>
    <recommendedName>
        <fullName evidence="1">FAD dependent oxidoreductase domain-containing protein</fullName>
    </recommendedName>
</protein>
<dbReference type="OrthoDB" id="498204at2759"/>
<dbReference type="PANTHER" id="PTHR42720">
    <property type="entry name" value="GLYCEROL-3-PHOSPHATE DEHYDROGENASE"/>
    <property type="match status" value="1"/>
</dbReference>